<dbReference type="InterPro" id="IPR045261">
    <property type="entry name" value="MORC_ATPase"/>
</dbReference>
<dbReference type="PANTHER" id="PTHR23336">
    <property type="entry name" value="ZINC FINGER CW-TYPE COILED-COIL DOMAIN PROTEIN 3"/>
    <property type="match status" value="1"/>
</dbReference>
<evidence type="ECO:0000256" key="2">
    <source>
        <dbReference type="ARBA" id="ARBA00023204"/>
    </source>
</evidence>
<feature type="compositionally biased region" description="Polar residues" evidence="4">
    <location>
        <begin position="104"/>
        <end position="125"/>
    </location>
</feature>
<keyword evidence="3" id="KW-0175">Coiled coil</keyword>
<dbReference type="GO" id="GO:0016887">
    <property type="term" value="F:ATP hydrolysis activity"/>
    <property type="evidence" value="ECO:0007669"/>
    <property type="project" value="InterPro"/>
</dbReference>
<comment type="caution">
    <text evidence="6">The sequence shown here is derived from an EMBL/GenBank/DDBJ whole genome shotgun (WGS) entry which is preliminary data.</text>
</comment>
<protein>
    <recommendedName>
        <fullName evidence="5">Morc S5 domain-containing protein</fullName>
    </recommendedName>
</protein>
<keyword evidence="7" id="KW-1185">Reference proteome</keyword>
<dbReference type="InterPro" id="IPR041006">
    <property type="entry name" value="Morc_S5"/>
</dbReference>
<sequence>MRVWHSTVSDGRGVIANFIEPAHDKQGFERTTMLARLEARLINMQKQYGFVIHTHVSGHKEMSGKGRSSVRSGLHENLSASSDENHESDSDIQCTPTERHVNGSLANKNSFVGKSLQKESSSSHLKVNGREMQQPVNKGTTRLLHSEVAGITNDGSALHTDHSGVTLELLKQENKEMKDMLEKAKINLAKANKENEIIIDIWSEEKSRRN</sequence>
<dbReference type="GO" id="GO:0006281">
    <property type="term" value="P:DNA repair"/>
    <property type="evidence" value="ECO:0007669"/>
    <property type="project" value="UniProtKB-KW"/>
</dbReference>
<dbReference type="Proteomes" id="UP001180020">
    <property type="component" value="Unassembled WGS sequence"/>
</dbReference>
<dbReference type="AlphaFoldDB" id="A0AAV9DZB2"/>
<evidence type="ECO:0000313" key="7">
    <source>
        <dbReference type="Proteomes" id="UP001180020"/>
    </source>
</evidence>
<evidence type="ECO:0000313" key="6">
    <source>
        <dbReference type="EMBL" id="KAK1306490.1"/>
    </source>
</evidence>
<reference evidence="6" key="1">
    <citation type="journal article" date="2023" name="Nat. Commun.">
        <title>Diploid and tetraploid genomes of Acorus and the evolution of monocots.</title>
        <authorList>
            <person name="Ma L."/>
            <person name="Liu K.W."/>
            <person name="Li Z."/>
            <person name="Hsiao Y.Y."/>
            <person name="Qi Y."/>
            <person name="Fu T."/>
            <person name="Tang G.D."/>
            <person name="Zhang D."/>
            <person name="Sun W.H."/>
            <person name="Liu D.K."/>
            <person name="Li Y."/>
            <person name="Chen G.Z."/>
            <person name="Liu X.D."/>
            <person name="Liao X.Y."/>
            <person name="Jiang Y.T."/>
            <person name="Yu X."/>
            <person name="Hao Y."/>
            <person name="Huang J."/>
            <person name="Zhao X.W."/>
            <person name="Ke S."/>
            <person name="Chen Y.Y."/>
            <person name="Wu W.L."/>
            <person name="Hsu J.L."/>
            <person name="Lin Y.F."/>
            <person name="Huang M.D."/>
            <person name="Li C.Y."/>
            <person name="Huang L."/>
            <person name="Wang Z.W."/>
            <person name="Zhao X."/>
            <person name="Zhong W.Y."/>
            <person name="Peng D.H."/>
            <person name="Ahmad S."/>
            <person name="Lan S."/>
            <person name="Zhang J.S."/>
            <person name="Tsai W.C."/>
            <person name="Van de Peer Y."/>
            <person name="Liu Z.J."/>
        </authorList>
    </citation>
    <scope>NUCLEOTIDE SEQUENCE</scope>
    <source>
        <strain evidence="6">CP</strain>
    </source>
</reference>
<evidence type="ECO:0000256" key="4">
    <source>
        <dbReference type="SAM" id="MobiDB-lite"/>
    </source>
</evidence>
<feature type="region of interest" description="Disordered" evidence="4">
    <location>
        <begin position="58"/>
        <end position="138"/>
    </location>
</feature>
<dbReference type="PANTHER" id="PTHR23336:SF80">
    <property type="entry name" value="PROTEIN MICRORCHIDIA 7-LIKE"/>
    <property type="match status" value="1"/>
</dbReference>
<accession>A0AAV9DZB2</accession>
<gene>
    <name evidence="6" type="ORF">QJS10_CPA10g01654</name>
</gene>
<dbReference type="Pfam" id="PF17942">
    <property type="entry name" value="Morc6_S5"/>
    <property type="match status" value="1"/>
</dbReference>
<evidence type="ECO:0000259" key="5">
    <source>
        <dbReference type="Pfam" id="PF17942"/>
    </source>
</evidence>
<dbReference type="EMBL" id="JAUJYO010000010">
    <property type="protein sequence ID" value="KAK1306490.1"/>
    <property type="molecule type" value="Genomic_DNA"/>
</dbReference>
<proteinExistence type="predicted"/>
<reference evidence="6" key="2">
    <citation type="submission" date="2023-06" db="EMBL/GenBank/DDBJ databases">
        <authorList>
            <person name="Ma L."/>
            <person name="Liu K.-W."/>
            <person name="Li Z."/>
            <person name="Hsiao Y.-Y."/>
            <person name="Qi Y."/>
            <person name="Fu T."/>
            <person name="Tang G."/>
            <person name="Zhang D."/>
            <person name="Sun W.-H."/>
            <person name="Liu D.-K."/>
            <person name="Li Y."/>
            <person name="Chen G.-Z."/>
            <person name="Liu X.-D."/>
            <person name="Liao X.-Y."/>
            <person name="Jiang Y.-T."/>
            <person name="Yu X."/>
            <person name="Hao Y."/>
            <person name="Huang J."/>
            <person name="Zhao X.-W."/>
            <person name="Ke S."/>
            <person name="Chen Y.-Y."/>
            <person name="Wu W.-L."/>
            <person name="Hsu J.-L."/>
            <person name="Lin Y.-F."/>
            <person name="Huang M.-D."/>
            <person name="Li C.-Y."/>
            <person name="Huang L."/>
            <person name="Wang Z.-W."/>
            <person name="Zhao X."/>
            <person name="Zhong W.-Y."/>
            <person name="Peng D.-H."/>
            <person name="Ahmad S."/>
            <person name="Lan S."/>
            <person name="Zhang J.-S."/>
            <person name="Tsai W.-C."/>
            <person name="Van De Peer Y."/>
            <person name="Liu Z.-J."/>
        </authorList>
    </citation>
    <scope>NUCLEOTIDE SEQUENCE</scope>
    <source>
        <strain evidence="6">CP</strain>
        <tissue evidence="6">Leaves</tissue>
    </source>
</reference>
<keyword evidence="2" id="KW-0234">DNA repair</keyword>
<feature type="domain" description="Morc S5" evidence="5">
    <location>
        <begin position="2"/>
        <end position="48"/>
    </location>
</feature>
<feature type="coiled-coil region" evidence="3">
    <location>
        <begin position="167"/>
        <end position="201"/>
    </location>
</feature>
<evidence type="ECO:0000256" key="3">
    <source>
        <dbReference type="SAM" id="Coils"/>
    </source>
</evidence>
<organism evidence="6 7">
    <name type="scientific">Acorus calamus</name>
    <name type="common">Sweet flag</name>
    <dbReference type="NCBI Taxonomy" id="4465"/>
    <lineage>
        <taxon>Eukaryota</taxon>
        <taxon>Viridiplantae</taxon>
        <taxon>Streptophyta</taxon>
        <taxon>Embryophyta</taxon>
        <taxon>Tracheophyta</taxon>
        <taxon>Spermatophyta</taxon>
        <taxon>Magnoliopsida</taxon>
        <taxon>Liliopsida</taxon>
        <taxon>Acoraceae</taxon>
        <taxon>Acorus</taxon>
    </lineage>
</organism>
<keyword evidence="1" id="KW-0227">DNA damage</keyword>
<evidence type="ECO:0000256" key="1">
    <source>
        <dbReference type="ARBA" id="ARBA00022763"/>
    </source>
</evidence>
<name>A0AAV9DZB2_ACOCL</name>
<dbReference type="GO" id="GO:0005634">
    <property type="term" value="C:nucleus"/>
    <property type="evidence" value="ECO:0007669"/>
    <property type="project" value="TreeGrafter"/>
</dbReference>